<evidence type="ECO:0000256" key="2">
    <source>
        <dbReference type="ARBA" id="ARBA00023015"/>
    </source>
</evidence>
<dbReference type="PANTHER" id="PTHR30419:SF8">
    <property type="entry name" value="NITROGEN ASSIMILATION TRANSCRIPTIONAL ACTIVATOR-RELATED"/>
    <property type="match status" value="1"/>
</dbReference>
<dbReference type="InterPro" id="IPR000847">
    <property type="entry name" value="LysR_HTH_N"/>
</dbReference>
<comment type="caution">
    <text evidence="7">The sequence shown here is derived from an EMBL/GenBank/DDBJ whole genome shotgun (WGS) entry which is preliminary data.</text>
</comment>
<reference evidence="7 8" key="1">
    <citation type="submission" date="2016-07" db="EMBL/GenBank/DDBJ databases">
        <authorList>
            <person name="Townsley L."/>
            <person name="Shank E.A."/>
        </authorList>
    </citation>
    <scope>NUCLEOTIDE SEQUENCE [LARGE SCALE GENOMIC DNA]</scope>
    <source>
        <strain evidence="7 8">CH01</strain>
    </source>
</reference>
<evidence type="ECO:0000256" key="4">
    <source>
        <dbReference type="ARBA" id="ARBA00023163"/>
    </source>
</evidence>
<evidence type="ECO:0000256" key="5">
    <source>
        <dbReference type="SAM" id="Coils"/>
    </source>
</evidence>
<dbReference type="PROSITE" id="PS50931">
    <property type="entry name" value="HTH_LYSR"/>
    <property type="match status" value="1"/>
</dbReference>
<keyword evidence="2" id="KW-0805">Transcription regulation</keyword>
<dbReference type="SUPFAM" id="SSF46785">
    <property type="entry name" value="Winged helix' DNA-binding domain"/>
    <property type="match status" value="1"/>
</dbReference>
<dbReference type="InterPro" id="IPR036388">
    <property type="entry name" value="WH-like_DNA-bd_sf"/>
</dbReference>
<feature type="coiled-coil region" evidence="5">
    <location>
        <begin position="61"/>
        <end position="88"/>
    </location>
</feature>
<keyword evidence="3" id="KW-0238">DNA-binding</keyword>
<dbReference type="RefSeq" id="WP_069033175.1">
    <property type="nucleotide sequence ID" value="NZ_MDKC01000007.1"/>
</dbReference>
<proteinExistence type="inferred from homology"/>
<dbReference type="PANTHER" id="PTHR30419">
    <property type="entry name" value="HTH-TYPE TRANSCRIPTIONAL REGULATOR YBHD"/>
    <property type="match status" value="1"/>
</dbReference>
<keyword evidence="8" id="KW-1185">Reference proteome</keyword>
<keyword evidence="4" id="KW-0804">Transcription</keyword>
<feature type="domain" description="HTH lysR-type" evidence="6">
    <location>
        <begin position="1"/>
        <end position="58"/>
    </location>
</feature>
<gene>
    <name evidence="7" type="ORF">BED47_19045</name>
</gene>
<evidence type="ECO:0000313" key="8">
    <source>
        <dbReference type="Proteomes" id="UP000094580"/>
    </source>
</evidence>
<evidence type="ECO:0000313" key="7">
    <source>
        <dbReference type="EMBL" id="ODG92540.1"/>
    </source>
</evidence>
<evidence type="ECO:0000256" key="1">
    <source>
        <dbReference type="ARBA" id="ARBA00009437"/>
    </source>
</evidence>
<name>A0ABX2ZRZ0_9BACI</name>
<dbReference type="InterPro" id="IPR050950">
    <property type="entry name" value="HTH-type_LysR_regulators"/>
</dbReference>
<dbReference type="PRINTS" id="PR00039">
    <property type="entry name" value="HTHLYSR"/>
</dbReference>
<dbReference type="Gene3D" id="3.40.190.290">
    <property type="match status" value="1"/>
</dbReference>
<comment type="similarity">
    <text evidence="1">Belongs to the LysR transcriptional regulatory family.</text>
</comment>
<sequence length="303" mass="34262">MHIERLKYIYEVSVTNSISIASQNLHVTQSAVSQAISSVEEELGIKIFNRDRQGTNLTFEGKQLIETIKELLQNYQKLIEQSVSLQNEPSGILKIATIPGHMATILKTFSNFKKEHPNMSLSVVEKGSKDIVEGVIKQKYDFGFIQFRNYLMDDIKKIPSGVIMTSPIHICASKSSRLALKNSVTINELKDENFVLYNDDYFKSLSEYLKDLTMNVLFVTDNLEVIRGAVIEDLAITFDTRISLKNEASILNGQTVSIPLVNVEPSTIPIGWVRSKTLASPVLYDKFLNLLKLELERLENNML</sequence>
<dbReference type="InterPro" id="IPR005119">
    <property type="entry name" value="LysR_subst-bd"/>
</dbReference>
<dbReference type="SUPFAM" id="SSF53850">
    <property type="entry name" value="Periplasmic binding protein-like II"/>
    <property type="match status" value="1"/>
</dbReference>
<evidence type="ECO:0000256" key="3">
    <source>
        <dbReference type="ARBA" id="ARBA00023125"/>
    </source>
</evidence>
<dbReference type="CDD" id="cd05466">
    <property type="entry name" value="PBP2_LTTR_substrate"/>
    <property type="match status" value="1"/>
</dbReference>
<dbReference type="InterPro" id="IPR036390">
    <property type="entry name" value="WH_DNA-bd_sf"/>
</dbReference>
<dbReference type="Proteomes" id="UP000094580">
    <property type="component" value="Unassembled WGS sequence"/>
</dbReference>
<protein>
    <recommendedName>
        <fullName evidence="6">HTH lysR-type domain-containing protein</fullName>
    </recommendedName>
</protein>
<organism evidence="7 8">
    <name type="scientific">Gottfriedia luciferensis</name>
    <dbReference type="NCBI Taxonomy" id="178774"/>
    <lineage>
        <taxon>Bacteria</taxon>
        <taxon>Bacillati</taxon>
        <taxon>Bacillota</taxon>
        <taxon>Bacilli</taxon>
        <taxon>Bacillales</taxon>
        <taxon>Bacillaceae</taxon>
        <taxon>Gottfriedia</taxon>
    </lineage>
</organism>
<evidence type="ECO:0000259" key="6">
    <source>
        <dbReference type="PROSITE" id="PS50931"/>
    </source>
</evidence>
<keyword evidence="5" id="KW-0175">Coiled coil</keyword>
<dbReference type="Pfam" id="PF00126">
    <property type="entry name" value="HTH_1"/>
    <property type="match status" value="1"/>
</dbReference>
<accession>A0ABX2ZRZ0</accession>
<dbReference type="EMBL" id="MDKC01000007">
    <property type="protein sequence ID" value="ODG92540.1"/>
    <property type="molecule type" value="Genomic_DNA"/>
</dbReference>
<dbReference type="Gene3D" id="1.10.10.10">
    <property type="entry name" value="Winged helix-like DNA-binding domain superfamily/Winged helix DNA-binding domain"/>
    <property type="match status" value="1"/>
</dbReference>
<dbReference type="Pfam" id="PF03466">
    <property type="entry name" value="LysR_substrate"/>
    <property type="match status" value="1"/>
</dbReference>